<dbReference type="Pfam" id="PF13408">
    <property type="entry name" value="Zn_ribbon_recom"/>
    <property type="match status" value="1"/>
</dbReference>
<accession>A0A9D1JZD9</accession>
<dbReference type="InterPro" id="IPR025827">
    <property type="entry name" value="Zn_ribbon_recom_dom"/>
</dbReference>
<dbReference type="PANTHER" id="PTHR30461">
    <property type="entry name" value="DNA-INVERTASE FROM LAMBDOID PROPHAGE"/>
    <property type="match status" value="1"/>
</dbReference>
<evidence type="ECO:0000313" key="4">
    <source>
        <dbReference type="EMBL" id="HIS76524.1"/>
    </source>
</evidence>
<dbReference type="Gene3D" id="3.40.50.1390">
    <property type="entry name" value="Resolvase, N-terminal catalytic domain"/>
    <property type="match status" value="1"/>
</dbReference>
<evidence type="ECO:0000256" key="1">
    <source>
        <dbReference type="SAM" id="Coils"/>
    </source>
</evidence>
<dbReference type="GO" id="GO:0003677">
    <property type="term" value="F:DNA binding"/>
    <property type="evidence" value="ECO:0007669"/>
    <property type="project" value="InterPro"/>
</dbReference>
<evidence type="ECO:0000259" key="2">
    <source>
        <dbReference type="PROSITE" id="PS51736"/>
    </source>
</evidence>
<evidence type="ECO:0000313" key="5">
    <source>
        <dbReference type="Proteomes" id="UP000824002"/>
    </source>
</evidence>
<dbReference type="InterPro" id="IPR006119">
    <property type="entry name" value="Resolv_N"/>
</dbReference>
<feature type="domain" description="Resolvase/invertase-type recombinase catalytic" evidence="2">
    <location>
        <begin position="9"/>
        <end position="157"/>
    </location>
</feature>
<dbReference type="CDD" id="cd00338">
    <property type="entry name" value="Ser_Recombinase"/>
    <property type="match status" value="1"/>
</dbReference>
<dbReference type="InterPro" id="IPR038109">
    <property type="entry name" value="DNA_bind_recomb_sf"/>
</dbReference>
<dbReference type="EMBL" id="DVJP01000046">
    <property type="protein sequence ID" value="HIS76524.1"/>
    <property type="molecule type" value="Genomic_DNA"/>
</dbReference>
<dbReference type="Gene3D" id="3.90.1750.20">
    <property type="entry name" value="Putative Large Serine Recombinase, Chain B, Domain 2"/>
    <property type="match status" value="1"/>
</dbReference>
<organism evidence="4 5">
    <name type="scientific">Candidatus Merdivicinus excrementipullorum</name>
    <dbReference type="NCBI Taxonomy" id="2840867"/>
    <lineage>
        <taxon>Bacteria</taxon>
        <taxon>Bacillati</taxon>
        <taxon>Bacillota</taxon>
        <taxon>Clostridia</taxon>
        <taxon>Eubacteriales</taxon>
        <taxon>Oscillospiraceae</taxon>
        <taxon>Oscillospiraceae incertae sedis</taxon>
        <taxon>Candidatus Merdivicinus</taxon>
    </lineage>
</organism>
<feature type="coiled-coil region" evidence="1">
    <location>
        <begin position="392"/>
        <end position="461"/>
    </location>
</feature>
<dbReference type="Pfam" id="PF00239">
    <property type="entry name" value="Resolvase"/>
    <property type="match status" value="1"/>
</dbReference>
<comment type="caution">
    <text evidence="4">The sequence shown here is derived from an EMBL/GenBank/DDBJ whole genome shotgun (WGS) entry which is preliminary data.</text>
</comment>
<reference evidence="4" key="2">
    <citation type="journal article" date="2021" name="PeerJ">
        <title>Extensive microbial diversity within the chicken gut microbiome revealed by metagenomics and culture.</title>
        <authorList>
            <person name="Gilroy R."/>
            <person name="Ravi A."/>
            <person name="Getino M."/>
            <person name="Pursley I."/>
            <person name="Horton D.L."/>
            <person name="Alikhan N.F."/>
            <person name="Baker D."/>
            <person name="Gharbi K."/>
            <person name="Hall N."/>
            <person name="Watson M."/>
            <person name="Adriaenssens E.M."/>
            <person name="Foster-Nyarko E."/>
            <person name="Jarju S."/>
            <person name="Secka A."/>
            <person name="Antonio M."/>
            <person name="Oren A."/>
            <person name="Chaudhuri R.R."/>
            <person name="La Ragione R."/>
            <person name="Hildebrand F."/>
            <person name="Pallen M.J."/>
        </authorList>
    </citation>
    <scope>NUCLEOTIDE SEQUENCE</scope>
    <source>
        <strain evidence="4">CHK199-13235</strain>
    </source>
</reference>
<evidence type="ECO:0000259" key="3">
    <source>
        <dbReference type="PROSITE" id="PS51737"/>
    </source>
</evidence>
<protein>
    <submittedName>
        <fullName evidence="4">Recombinase family protein</fullName>
    </submittedName>
</protein>
<dbReference type="Pfam" id="PF07508">
    <property type="entry name" value="Recombinase"/>
    <property type="match status" value="1"/>
</dbReference>
<dbReference type="Proteomes" id="UP000824002">
    <property type="component" value="Unassembled WGS sequence"/>
</dbReference>
<proteinExistence type="predicted"/>
<dbReference type="InterPro" id="IPR050639">
    <property type="entry name" value="SSR_resolvase"/>
</dbReference>
<dbReference type="AlphaFoldDB" id="A0A9D1JZD9"/>
<feature type="domain" description="Recombinase" evidence="3">
    <location>
        <begin position="164"/>
        <end position="290"/>
    </location>
</feature>
<gene>
    <name evidence="4" type="ORF">IAB51_06900</name>
</gene>
<dbReference type="PROSITE" id="PS51736">
    <property type="entry name" value="RECOMBINASES_3"/>
    <property type="match status" value="1"/>
</dbReference>
<dbReference type="PANTHER" id="PTHR30461:SF23">
    <property type="entry name" value="DNA RECOMBINASE-RELATED"/>
    <property type="match status" value="1"/>
</dbReference>
<dbReference type="SMART" id="SM00857">
    <property type="entry name" value="Resolvase"/>
    <property type="match status" value="1"/>
</dbReference>
<dbReference type="GO" id="GO:0000150">
    <property type="term" value="F:DNA strand exchange activity"/>
    <property type="evidence" value="ECO:0007669"/>
    <property type="project" value="InterPro"/>
</dbReference>
<dbReference type="SUPFAM" id="SSF53041">
    <property type="entry name" value="Resolvase-like"/>
    <property type="match status" value="1"/>
</dbReference>
<dbReference type="InterPro" id="IPR036162">
    <property type="entry name" value="Resolvase-like_N_sf"/>
</dbReference>
<dbReference type="PROSITE" id="PS51737">
    <property type="entry name" value="RECOMBINASE_DNA_BIND"/>
    <property type="match status" value="1"/>
</dbReference>
<dbReference type="InterPro" id="IPR011109">
    <property type="entry name" value="DNA_bind_recombinase_dom"/>
</dbReference>
<sequence>MQGVVGNMKVAAYCRVSTDKEDQVNSFESQQQYFREYISRQPGWELYRIYADEGVTGTSTKKRGAFNRMIQDARLHRFDLIVTKEISRFARNTLDSLAYTRELKRMGIGVFFLNDNMNTLAEDSEMLLAIKSTMAQEESRSTSARVKWGQTRRMEQGVVFGRSLLGYDVQHGKMTVNPEGAEIVRLIFHKYVHERKGASVIARELREAGYKTLTGSACWRNTVILKILRNEKYCGDLKQKKTITLDYLTHQKKYNRGEEEFIFLKDHHEPIVSRELWEEAQREIARRDLDGRSGAGHGSRYPLSGKIKCGQCGRSFVSKSRSRKDGSRYKVWRCGAAAAEGKRRMDPAGNEIGCDTGYQIRDETGMEIVRQSVGMLKLDTEAAARSITCIALEAIQASRDRSSLNAKQLKKELEQVKAKKAAMLDVFFANSIAADDMELMNAQYSRRMAELTEKIAAAEKQESQFWDTTPSEKDIRAKIMGIIHGETTPDLFYGSLLDRITAYPDRRMEVQLKLLPTKWTYALENRAASNEG</sequence>
<reference evidence="4" key="1">
    <citation type="submission" date="2020-10" db="EMBL/GenBank/DDBJ databases">
        <authorList>
            <person name="Gilroy R."/>
        </authorList>
    </citation>
    <scope>NUCLEOTIDE SEQUENCE</scope>
    <source>
        <strain evidence="4">CHK199-13235</strain>
    </source>
</reference>
<keyword evidence="1" id="KW-0175">Coiled coil</keyword>
<name>A0A9D1JZD9_9FIRM</name>